<sequence length="424" mass="45778">MDRRGEGETSGWSRRSLLRGAAAVAVAPLLGEAATALAAAGDADALFKAGRFEEAGRAYEEILKTDPTNVHAARQRGYVGLLANKFTDAETYLKRAVELAPGDRTAHEFLADCYLRQDKLALSVPHWRAIGEEAYAKWFTAVRGEPYQIHGDIGRAEFVKMDPMPQVEASVNGGPPKKLTFYTGAPSLSLTSTVAKEAGLSAVASEKIDFEGGHVWAHYGVLESFRLGGLELRNVPVGWSTTEAGEDVDTDNDGLIGTWVFYHLLTTFDYANRALILRRPTPEAVRTASAGVKPLPLWLAADHYLHSLGSIAGSGTQVVGTNFGGGGEMAAVVFGDTAERLRIRTDHGRPLETSAHSTPTVVYPCYPKEIRVGSAVAKDIYCENHPTASIDGLGFDAPAAFFHCFWKPCAVTLDFTGMNLYVRT</sequence>
<dbReference type="Gene3D" id="2.40.70.10">
    <property type="entry name" value="Acid Proteases"/>
    <property type="match status" value="1"/>
</dbReference>
<dbReference type="SMART" id="SM00028">
    <property type="entry name" value="TPR"/>
    <property type="match status" value="2"/>
</dbReference>
<dbReference type="InterPro" id="IPR006311">
    <property type="entry name" value="TAT_signal"/>
</dbReference>
<dbReference type="PROSITE" id="PS50005">
    <property type="entry name" value="TPR"/>
    <property type="match status" value="1"/>
</dbReference>
<dbReference type="InterPro" id="IPR019734">
    <property type="entry name" value="TPR_rpt"/>
</dbReference>
<evidence type="ECO:0008006" key="4">
    <source>
        <dbReference type="Google" id="ProtNLM"/>
    </source>
</evidence>
<dbReference type="Pfam" id="PF13432">
    <property type="entry name" value="TPR_16"/>
    <property type="match status" value="1"/>
</dbReference>
<dbReference type="Gene3D" id="1.25.40.10">
    <property type="entry name" value="Tetratricopeptide repeat domain"/>
    <property type="match status" value="1"/>
</dbReference>
<feature type="repeat" description="TPR" evidence="1">
    <location>
        <begin position="36"/>
        <end position="69"/>
    </location>
</feature>
<evidence type="ECO:0000256" key="1">
    <source>
        <dbReference type="PROSITE-ProRule" id="PRU00339"/>
    </source>
</evidence>
<dbReference type="InterPro" id="IPR021109">
    <property type="entry name" value="Peptidase_aspartic_dom_sf"/>
</dbReference>
<gene>
    <name evidence="2" type="ORF">GCM10010178_02080</name>
</gene>
<dbReference type="InterPro" id="IPR011990">
    <property type="entry name" value="TPR-like_helical_dom_sf"/>
</dbReference>
<dbReference type="Proteomes" id="UP000649573">
    <property type="component" value="Unassembled WGS sequence"/>
</dbReference>
<proteinExistence type="predicted"/>
<dbReference type="SUPFAM" id="SSF48452">
    <property type="entry name" value="TPR-like"/>
    <property type="match status" value="1"/>
</dbReference>
<evidence type="ECO:0000313" key="2">
    <source>
        <dbReference type="EMBL" id="GGU14268.1"/>
    </source>
</evidence>
<comment type="caution">
    <text evidence="2">The sequence shown here is derived from an EMBL/GenBank/DDBJ whole genome shotgun (WGS) entry which is preliminary data.</text>
</comment>
<name>A0ABQ2UA22_9PSEU</name>
<dbReference type="PROSITE" id="PS51318">
    <property type="entry name" value="TAT"/>
    <property type="match status" value="1"/>
</dbReference>
<keyword evidence="3" id="KW-1185">Reference proteome</keyword>
<organism evidence="2 3">
    <name type="scientific">Lentzea flava</name>
    <dbReference type="NCBI Taxonomy" id="103732"/>
    <lineage>
        <taxon>Bacteria</taxon>
        <taxon>Bacillati</taxon>
        <taxon>Actinomycetota</taxon>
        <taxon>Actinomycetes</taxon>
        <taxon>Pseudonocardiales</taxon>
        <taxon>Pseudonocardiaceae</taxon>
        <taxon>Lentzea</taxon>
    </lineage>
</organism>
<dbReference type="EMBL" id="BMRE01000001">
    <property type="protein sequence ID" value="GGU14268.1"/>
    <property type="molecule type" value="Genomic_DNA"/>
</dbReference>
<reference evidence="3" key="1">
    <citation type="journal article" date="2019" name="Int. J. Syst. Evol. Microbiol.">
        <title>The Global Catalogue of Microorganisms (GCM) 10K type strain sequencing project: providing services to taxonomists for standard genome sequencing and annotation.</title>
        <authorList>
            <consortium name="The Broad Institute Genomics Platform"/>
            <consortium name="The Broad Institute Genome Sequencing Center for Infectious Disease"/>
            <person name="Wu L."/>
            <person name="Ma J."/>
        </authorList>
    </citation>
    <scope>NUCLEOTIDE SEQUENCE [LARGE SCALE GENOMIC DNA]</scope>
    <source>
        <strain evidence="3">JCM 3296</strain>
    </source>
</reference>
<dbReference type="Pfam" id="PF13650">
    <property type="entry name" value="Asp_protease_2"/>
    <property type="match status" value="1"/>
</dbReference>
<accession>A0ABQ2UA22</accession>
<evidence type="ECO:0000313" key="3">
    <source>
        <dbReference type="Proteomes" id="UP000649573"/>
    </source>
</evidence>
<keyword evidence="1" id="KW-0802">TPR repeat</keyword>
<protein>
    <recommendedName>
        <fullName evidence="4">Tetratricopeptide repeat-containing protein</fullName>
    </recommendedName>
</protein>